<proteinExistence type="predicted"/>
<name>Q1MXU6_9GAMM</name>
<evidence type="ECO:0000313" key="3">
    <source>
        <dbReference type="Proteomes" id="UP000004263"/>
    </source>
</evidence>
<dbReference type="Pfam" id="PF09834">
    <property type="entry name" value="DUF2061"/>
    <property type="match status" value="1"/>
</dbReference>
<gene>
    <name evidence="2" type="ORF">RED65_08669</name>
</gene>
<evidence type="ECO:0000313" key="2">
    <source>
        <dbReference type="EMBL" id="EAT10791.1"/>
    </source>
</evidence>
<accession>Q1MXU6</accession>
<dbReference type="OrthoDB" id="9133582at2"/>
<feature type="domain" description="DUF2061" evidence="1">
    <location>
        <begin position="1"/>
        <end position="52"/>
    </location>
</feature>
<dbReference type="EMBL" id="AAQH01000033">
    <property type="protein sequence ID" value="EAT10791.1"/>
    <property type="molecule type" value="Genomic_DNA"/>
</dbReference>
<protein>
    <submittedName>
        <fullName evidence="2">Predicted membrane protein</fullName>
    </submittedName>
</protein>
<dbReference type="AlphaFoldDB" id="Q1MXU6"/>
<comment type="caution">
    <text evidence="2">The sequence shown here is derived from an EMBL/GenBank/DDBJ whole genome shotgun (WGS) entry which is preliminary data.</text>
</comment>
<dbReference type="Proteomes" id="UP000004263">
    <property type="component" value="Unassembled WGS sequence"/>
</dbReference>
<reference evidence="2 3" key="1">
    <citation type="submission" date="2006-03" db="EMBL/GenBank/DDBJ databases">
        <authorList>
            <person name="Pinhassi J."/>
            <person name="Pedros-Alio C."/>
            <person name="Ferriera S."/>
            <person name="Johnson J."/>
            <person name="Kravitz S."/>
            <person name="Halpern A."/>
            <person name="Remington K."/>
            <person name="Beeson K."/>
            <person name="Tran B."/>
            <person name="Rogers Y.-H."/>
            <person name="Friedman R."/>
            <person name="Venter J.C."/>
        </authorList>
    </citation>
    <scope>NUCLEOTIDE SEQUENCE [LARGE SCALE GENOMIC DNA]</scope>
    <source>
        <strain evidence="2 3">RED65</strain>
    </source>
</reference>
<dbReference type="HOGENOM" id="CLU_160691_2_0_6"/>
<evidence type="ECO:0000259" key="1">
    <source>
        <dbReference type="Pfam" id="PF09834"/>
    </source>
</evidence>
<keyword evidence="3" id="KW-1185">Reference proteome</keyword>
<dbReference type="STRING" id="207949.RED65_08669"/>
<organism evidence="2 3">
    <name type="scientific">Bermanella marisrubri</name>
    <dbReference type="NCBI Taxonomy" id="207949"/>
    <lineage>
        <taxon>Bacteria</taxon>
        <taxon>Pseudomonadati</taxon>
        <taxon>Pseudomonadota</taxon>
        <taxon>Gammaproteobacteria</taxon>
        <taxon>Oceanospirillales</taxon>
        <taxon>Oceanospirillaceae</taxon>
        <taxon>Bermanella</taxon>
    </lineage>
</organism>
<dbReference type="InterPro" id="IPR018638">
    <property type="entry name" value="DUF2061_membrane"/>
</dbReference>
<dbReference type="RefSeq" id="WP_007016871.1">
    <property type="nucleotide sequence ID" value="NZ_CH724113.1"/>
</dbReference>
<sequence length="67" mass="7310">MKKTMSFAAVHFTVAFSITYILTGDILVGGLVAAVEPMVNTVAFHFHEIVWNRLKSEKSRKGGALTA</sequence>